<dbReference type="PANTHER" id="PTHR31064:SF37">
    <property type="entry name" value="TRANSPORTER, PUTATIVE (EUROFUNG)-RELATED"/>
    <property type="match status" value="1"/>
</dbReference>
<dbReference type="PANTHER" id="PTHR31064">
    <property type="entry name" value="POTASSIUM TRANSPORT PROTEIN DDB_G0292412-RELATED"/>
    <property type="match status" value="1"/>
</dbReference>
<dbReference type="RefSeq" id="XP_019026954.1">
    <property type="nucleotide sequence ID" value="XM_019170018.1"/>
</dbReference>
<dbReference type="InterPro" id="IPR004773">
    <property type="entry name" value="K/Na_transp_Trk1/HKT1"/>
</dbReference>
<keyword evidence="6 10" id="KW-0630">Potassium</keyword>
<feature type="transmembrane region" description="Helical" evidence="10">
    <location>
        <begin position="416"/>
        <end position="437"/>
    </location>
</feature>
<reference evidence="12 13" key="3">
    <citation type="journal article" date="2015" name="Genome Announc.">
        <title>Draft Genome Sequence of the Archiascomycetous Yeast Saitoella complicata.</title>
        <authorList>
            <person name="Yamauchi K."/>
            <person name="Kondo S."/>
            <person name="Hamamoto M."/>
            <person name="Takahashi Y."/>
            <person name="Ogura Y."/>
            <person name="Hayashi T."/>
            <person name="Nishida H."/>
        </authorList>
    </citation>
    <scope>NUCLEOTIDE SEQUENCE [LARGE SCALE GENOMIC DNA]</scope>
    <source>
        <strain evidence="12 13">NRRL Y-17804</strain>
    </source>
</reference>
<evidence type="ECO:0000256" key="7">
    <source>
        <dbReference type="ARBA" id="ARBA00022989"/>
    </source>
</evidence>
<evidence type="ECO:0000256" key="6">
    <source>
        <dbReference type="ARBA" id="ARBA00022958"/>
    </source>
</evidence>
<feature type="region of interest" description="Disordered" evidence="11">
    <location>
        <begin position="249"/>
        <end position="270"/>
    </location>
</feature>
<evidence type="ECO:0000256" key="4">
    <source>
        <dbReference type="ARBA" id="ARBA00022538"/>
    </source>
</evidence>
<evidence type="ECO:0000313" key="12">
    <source>
        <dbReference type="EMBL" id="GAO46751.1"/>
    </source>
</evidence>
<dbReference type="GO" id="GO:1990573">
    <property type="term" value="P:potassium ion import across plasma membrane"/>
    <property type="evidence" value="ECO:0007669"/>
    <property type="project" value="TreeGrafter"/>
</dbReference>
<evidence type="ECO:0000256" key="3">
    <source>
        <dbReference type="ARBA" id="ARBA00022448"/>
    </source>
</evidence>
<keyword evidence="9 10" id="KW-0472">Membrane</keyword>
<dbReference type="OMA" id="WFQAIAV"/>
<dbReference type="InterPro" id="IPR003445">
    <property type="entry name" value="Cat_transpt"/>
</dbReference>
<keyword evidence="13" id="KW-1185">Reference proteome</keyword>
<feature type="transmembrane region" description="Helical" evidence="10">
    <location>
        <begin position="345"/>
        <end position="370"/>
    </location>
</feature>
<comment type="caution">
    <text evidence="12">The sequence shown here is derived from an EMBL/GenBank/DDBJ whole genome shotgun (WGS) entry which is preliminary data.</text>
</comment>
<evidence type="ECO:0000256" key="2">
    <source>
        <dbReference type="ARBA" id="ARBA00009137"/>
    </source>
</evidence>
<proteinExistence type="inferred from homology"/>
<gene>
    <name evidence="12" type="ORF">G7K_0973-t1</name>
</gene>
<dbReference type="PIRSF" id="PIRSF002450">
    <property type="entry name" value="K+_transpter_TRK"/>
    <property type="match status" value="1"/>
</dbReference>
<evidence type="ECO:0000313" key="13">
    <source>
        <dbReference type="Proteomes" id="UP000033140"/>
    </source>
</evidence>
<reference evidence="12 13" key="1">
    <citation type="journal article" date="2011" name="J. Gen. Appl. Microbiol.">
        <title>Draft genome sequencing of the enigmatic yeast Saitoella complicata.</title>
        <authorList>
            <person name="Nishida H."/>
            <person name="Hamamoto M."/>
            <person name="Sugiyama J."/>
        </authorList>
    </citation>
    <scope>NUCLEOTIDE SEQUENCE [LARGE SCALE GENOMIC DNA]</scope>
    <source>
        <strain evidence="12 13">NRRL Y-17804</strain>
    </source>
</reference>
<name>A0A0E9NAK8_SAICN</name>
<keyword evidence="8 10" id="KW-0406">Ion transport</keyword>
<dbReference type="GO" id="GO:0030007">
    <property type="term" value="P:intracellular potassium ion homeostasis"/>
    <property type="evidence" value="ECO:0007669"/>
    <property type="project" value="UniProtKB-UniRule"/>
</dbReference>
<dbReference type="GO" id="GO:0140107">
    <property type="term" value="F:high-affinity potassium ion transmembrane transporter activity"/>
    <property type="evidence" value="ECO:0007669"/>
    <property type="project" value="TreeGrafter"/>
</dbReference>
<dbReference type="OrthoDB" id="9999863at2759"/>
<reference evidence="12 13" key="2">
    <citation type="journal article" date="2014" name="J. Gen. Appl. Microbiol.">
        <title>The early diverging ascomycetous budding yeast Saitoella complicata has three histone deacetylases belonging to the Clr6, Hos2, and Rpd3 lineages.</title>
        <authorList>
            <person name="Nishida H."/>
            <person name="Matsumoto T."/>
            <person name="Kondo S."/>
            <person name="Hamamoto M."/>
            <person name="Yoshikawa H."/>
        </authorList>
    </citation>
    <scope>NUCLEOTIDE SEQUENCE [LARGE SCALE GENOMIC DNA]</scope>
    <source>
        <strain evidence="12 13">NRRL Y-17804</strain>
    </source>
</reference>
<dbReference type="Pfam" id="PF02386">
    <property type="entry name" value="TrkH"/>
    <property type="match status" value="1"/>
</dbReference>
<dbReference type="Proteomes" id="UP000033140">
    <property type="component" value="Unassembled WGS sequence"/>
</dbReference>
<keyword evidence="4 10" id="KW-0633">Potassium transport</keyword>
<sequence length="768" mass="86080">MGTLQHQLFQRPAFLHFRRWPLNVVFPDLNFITVHYAYFIFVCLVSSGIFWGASRPVGAVSYVDSLFLVVSAMSLTGLNTINLSTLNTFQQFLLFFLILIGSSIFVSAFVVWIRTHYFAKKFKHVAEQQRKRRQEERERDIDARRVELATTRRRRSSAGDGISMFRTFTHQSTRDRRASLSRYITMDPDPVVDDKESDEDYDVAPGSPLPRSRQRSGLGIPQSGSGLGSSVLGSDDVFVDEAVEPQVAHTRTHISFAPPRDTPSRPTTSSGLRNTLLNFQGVGASATPARSLTFSPAPTRIAADGNPATLPMISAPSVGRNSTFMFLTKSQREELGGVEYRAIRVLGWLVPAYYILWQLLGSIGLGWWMATHSSYTTQIRENGINPWWLGAFNTVSAFNNSGMSLLDANVQPFFDAYYVLITMSLLILAGNTMYPVFLRIILWLMRKVLDFLPERGRWAQMRATVDFLLEHPRRCYTNLFGRGQTLWLAGAVFVLNSFDWFFFEILNLGNSAIEAIPTGPRIMDGLFQAFAVRSGGFYVVNIATLRIGVQVLYVVMMYISAFPIALSIRNTNVYEERSLGIYAADMPGAGEDDSLSSRGERERERLTAKQFVTTQLRAQLAHDLWWLALAVWLISIVEYQSFEDQPANFSIFNVIFEVVSAYGTVGLSVGFPNVDYSFSGALKPLSKLIMCAVMLRGRHRGLPVAIDRAVLLKGEDVEEGEGRGIEEEDGMVGKTLGDLRRRSRLDLGWGPDRPGAGRRAMNEEAVEP</sequence>
<dbReference type="GO" id="GO:0005886">
    <property type="term" value="C:plasma membrane"/>
    <property type="evidence" value="ECO:0007669"/>
    <property type="project" value="InterPro"/>
</dbReference>
<keyword evidence="5 10" id="KW-0812">Transmembrane</keyword>
<dbReference type="NCBIfam" id="TIGR00934">
    <property type="entry name" value="2a38euk"/>
    <property type="match status" value="1"/>
</dbReference>
<feature type="region of interest" description="Disordered" evidence="11">
    <location>
        <begin position="177"/>
        <end position="232"/>
    </location>
</feature>
<keyword evidence="3 10" id="KW-0813">Transport</keyword>
<dbReference type="STRING" id="698492.A0A0E9NAK8"/>
<dbReference type="EMBL" id="BACD03000005">
    <property type="protein sequence ID" value="GAO46751.1"/>
    <property type="molecule type" value="Genomic_DNA"/>
</dbReference>
<feature type="transmembrane region" description="Helical" evidence="10">
    <location>
        <begin position="36"/>
        <end position="54"/>
    </location>
</feature>
<keyword evidence="7 10" id="KW-1133">Transmembrane helix</keyword>
<feature type="transmembrane region" description="Helical" evidence="10">
    <location>
        <begin position="92"/>
        <end position="113"/>
    </location>
</feature>
<evidence type="ECO:0000256" key="11">
    <source>
        <dbReference type="SAM" id="MobiDB-lite"/>
    </source>
</evidence>
<evidence type="ECO:0000256" key="8">
    <source>
        <dbReference type="ARBA" id="ARBA00023065"/>
    </source>
</evidence>
<evidence type="ECO:0000256" key="5">
    <source>
        <dbReference type="ARBA" id="ARBA00022692"/>
    </source>
</evidence>
<organism evidence="12 13">
    <name type="scientific">Saitoella complicata (strain BCRC 22490 / CBS 7301 / JCM 7358 / NBRC 10748 / NRRL Y-17804)</name>
    <dbReference type="NCBI Taxonomy" id="698492"/>
    <lineage>
        <taxon>Eukaryota</taxon>
        <taxon>Fungi</taxon>
        <taxon>Dikarya</taxon>
        <taxon>Ascomycota</taxon>
        <taxon>Taphrinomycotina</taxon>
        <taxon>Taphrinomycotina incertae sedis</taxon>
        <taxon>Saitoella</taxon>
    </lineage>
</organism>
<feature type="region of interest" description="Disordered" evidence="11">
    <location>
        <begin position="744"/>
        <end position="768"/>
    </location>
</feature>
<feature type="transmembrane region" description="Helical" evidence="10">
    <location>
        <begin position="547"/>
        <end position="568"/>
    </location>
</feature>
<comment type="caution">
    <text evidence="10">Lacks conserved residue(s) required for the propagation of feature annotation.</text>
</comment>
<accession>A0A0E9NAK8</accession>
<dbReference type="AlphaFoldDB" id="A0A0E9NAK8"/>
<protein>
    <recommendedName>
        <fullName evidence="10">Potassium transport protein</fullName>
    </recommendedName>
</protein>
<comment type="subcellular location">
    <subcellularLocation>
        <location evidence="1">Membrane</location>
        <topology evidence="1">Multi-pass membrane protein</topology>
    </subcellularLocation>
</comment>
<evidence type="ECO:0000256" key="10">
    <source>
        <dbReference type="PIRNR" id="PIRNR002450"/>
    </source>
</evidence>
<evidence type="ECO:0000256" key="9">
    <source>
        <dbReference type="ARBA" id="ARBA00023136"/>
    </source>
</evidence>
<dbReference type="InterPro" id="IPR051143">
    <property type="entry name" value="TrkH_K-transport"/>
</dbReference>
<comment type="similarity">
    <text evidence="2 10">Belongs to the TrkH potassium transport family.</text>
</comment>
<feature type="transmembrane region" description="Helical" evidence="10">
    <location>
        <begin position="66"/>
        <end position="86"/>
    </location>
</feature>
<dbReference type="InterPro" id="IPR015958">
    <property type="entry name" value="Trk1_fungi"/>
</dbReference>
<evidence type="ECO:0000256" key="1">
    <source>
        <dbReference type="ARBA" id="ARBA00004141"/>
    </source>
</evidence>